<sequence>MAATLKFRSLVMLPFVGADPGTSTLPQLRPRALEFEDTNPLAAKVYGTLTITSAASEVNFTHYHVYYGYFSRIWPDGSEPFAIVPATSDADVNTFLVFCKNSHGQAEISRRLGILDSSMILLQDPVVAPSYIDGQLHLEVTTEMSGPGARVDVAVVPKGAESKAQSSGNFRQLDFGPITASTVCLEANIQYDVTSGSKVIGPCFFEPSQETIPSSSTRPFAMSALARIHATALARCVWLHRRRRAAA</sequence>
<dbReference type="EMBL" id="CAUJNA010001424">
    <property type="protein sequence ID" value="CAJ1386843.1"/>
    <property type="molecule type" value="Genomic_DNA"/>
</dbReference>
<comment type="caution">
    <text evidence="2">The sequence shown here is derived from an EMBL/GenBank/DDBJ whole genome shotgun (WGS) entry which is preliminary data.</text>
</comment>
<dbReference type="Proteomes" id="UP001178507">
    <property type="component" value="Unassembled WGS sequence"/>
</dbReference>
<feature type="signal peptide" evidence="1">
    <location>
        <begin position="1"/>
        <end position="18"/>
    </location>
</feature>
<name>A0AA36IGH5_9DINO</name>
<evidence type="ECO:0000313" key="2">
    <source>
        <dbReference type="EMBL" id="CAJ1386843.1"/>
    </source>
</evidence>
<accession>A0AA36IGH5</accession>
<feature type="chain" id="PRO_5041315311" evidence="1">
    <location>
        <begin position="19"/>
        <end position="247"/>
    </location>
</feature>
<protein>
    <submittedName>
        <fullName evidence="2">Uncharacterized protein</fullName>
    </submittedName>
</protein>
<proteinExistence type="predicted"/>
<reference evidence="2" key="1">
    <citation type="submission" date="2023-08" db="EMBL/GenBank/DDBJ databases">
        <authorList>
            <person name="Chen Y."/>
            <person name="Shah S."/>
            <person name="Dougan E. K."/>
            <person name="Thang M."/>
            <person name="Chan C."/>
        </authorList>
    </citation>
    <scope>NUCLEOTIDE SEQUENCE</scope>
</reference>
<keyword evidence="3" id="KW-1185">Reference proteome</keyword>
<dbReference type="AlphaFoldDB" id="A0AA36IGH5"/>
<gene>
    <name evidence="2" type="ORF">EVOR1521_LOCUS13035</name>
</gene>
<evidence type="ECO:0000256" key="1">
    <source>
        <dbReference type="SAM" id="SignalP"/>
    </source>
</evidence>
<evidence type="ECO:0000313" key="3">
    <source>
        <dbReference type="Proteomes" id="UP001178507"/>
    </source>
</evidence>
<organism evidence="2 3">
    <name type="scientific">Effrenium voratum</name>
    <dbReference type="NCBI Taxonomy" id="2562239"/>
    <lineage>
        <taxon>Eukaryota</taxon>
        <taxon>Sar</taxon>
        <taxon>Alveolata</taxon>
        <taxon>Dinophyceae</taxon>
        <taxon>Suessiales</taxon>
        <taxon>Symbiodiniaceae</taxon>
        <taxon>Effrenium</taxon>
    </lineage>
</organism>
<keyword evidence="1" id="KW-0732">Signal</keyword>